<protein>
    <submittedName>
        <fullName evidence="10">Uncharacterized protein</fullName>
    </submittedName>
</protein>
<keyword evidence="3" id="KW-0158">Chromosome</keyword>
<dbReference type="PANTHER" id="PTHR15459:SF3">
    <property type="entry name" value="POLYAMINE-MODULATED FACTOR 1"/>
    <property type="match status" value="1"/>
</dbReference>
<gene>
    <name evidence="10" type="ORF">PIB30_052078</name>
</gene>
<evidence type="ECO:0000256" key="3">
    <source>
        <dbReference type="ARBA" id="ARBA00022454"/>
    </source>
</evidence>
<evidence type="ECO:0000256" key="6">
    <source>
        <dbReference type="ARBA" id="ARBA00022838"/>
    </source>
</evidence>
<comment type="subcellular location">
    <subcellularLocation>
        <location evidence="2">Chromosome</location>
        <location evidence="2">Centromere</location>
        <location evidence="2">Kinetochore</location>
    </subcellularLocation>
    <subcellularLocation>
        <location evidence="1">Nucleus</location>
    </subcellularLocation>
</comment>
<evidence type="ECO:0000256" key="7">
    <source>
        <dbReference type="ARBA" id="ARBA00023242"/>
    </source>
</evidence>
<reference evidence="10 11" key="1">
    <citation type="journal article" date="2023" name="Plants (Basel)">
        <title>Bridging the Gap: Combining Genomics and Transcriptomics Approaches to Understand Stylosanthes scabra, an Orphan Legume from the Brazilian Caatinga.</title>
        <authorList>
            <person name="Ferreira-Neto J.R.C."/>
            <person name="da Silva M.D."/>
            <person name="Binneck E."/>
            <person name="de Melo N.F."/>
            <person name="da Silva R.H."/>
            <person name="de Melo A.L.T.M."/>
            <person name="Pandolfi V."/>
            <person name="Bustamante F.O."/>
            <person name="Brasileiro-Vidal A.C."/>
            <person name="Benko-Iseppon A.M."/>
        </authorList>
    </citation>
    <scope>NUCLEOTIDE SEQUENCE [LARGE SCALE GENOMIC DNA]</scope>
    <source>
        <tissue evidence="10">Leaves</tissue>
    </source>
</reference>
<keyword evidence="4" id="KW-0132">Cell division</keyword>
<dbReference type="EMBL" id="JASCZI010242030">
    <property type="protein sequence ID" value="MED6209161.1"/>
    <property type="molecule type" value="Genomic_DNA"/>
</dbReference>
<evidence type="ECO:0000256" key="9">
    <source>
        <dbReference type="ARBA" id="ARBA00023328"/>
    </source>
</evidence>
<dbReference type="InterPro" id="IPR007128">
    <property type="entry name" value="PMF1/Nnf1"/>
</dbReference>
<keyword evidence="11" id="KW-1185">Reference proteome</keyword>
<keyword evidence="7" id="KW-0539">Nucleus</keyword>
<name>A0ABU6YGX7_9FABA</name>
<sequence>MEMVEVGGKNKNVESCSTAMGIGNKFSDLKKSFNFALRSLLASCSNQDFNEAFSTFTNTETELLHRLFLQVITSLHQNIEEEFDSICLRTQVGAALDAVEEVIEERELDPLFSDRSNIMDVAEDLCAAKKNEIQRLTQMVQLGEENSQMLRSRLQLLREGKQVLSGASEAVEKQFRSMNLSFGANISNK</sequence>
<proteinExistence type="predicted"/>
<accession>A0ABU6YGX7</accession>
<keyword evidence="5" id="KW-0498">Mitosis</keyword>
<keyword evidence="9" id="KW-0137">Centromere</keyword>
<evidence type="ECO:0000313" key="11">
    <source>
        <dbReference type="Proteomes" id="UP001341840"/>
    </source>
</evidence>
<evidence type="ECO:0000256" key="4">
    <source>
        <dbReference type="ARBA" id="ARBA00022618"/>
    </source>
</evidence>
<evidence type="ECO:0000256" key="5">
    <source>
        <dbReference type="ARBA" id="ARBA00022776"/>
    </source>
</evidence>
<evidence type="ECO:0000256" key="1">
    <source>
        <dbReference type="ARBA" id="ARBA00004123"/>
    </source>
</evidence>
<organism evidence="10 11">
    <name type="scientific">Stylosanthes scabra</name>
    <dbReference type="NCBI Taxonomy" id="79078"/>
    <lineage>
        <taxon>Eukaryota</taxon>
        <taxon>Viridiplantae</taxon>
        <taxon>Streptophyta</taxon>
        <taxon>Embryophyta</taxon>
        <taxon>Tracheophyta</taxon>
        <taxon>Spermatophyta</taxon>
        <taxon>Magnoliopsida</taxon>
        <taxon>eudicotyledons</taxon>
        <taxon>Gunneridae</taxon>
        <taxon>Pentapetalae</taxon>
        <taxon>rosids</taxon>
        <taxon>fabids</taxon>
        <taxon>Fabales</taxon>
        <taxon>Fabaceae</taxon>
        <taxon>Papilionoideae</taxon>
        <taxon>50 kb inversion clade</taxon>
        <taxon>dalbergioids sensu lato</taxon>
        <taxon>Dalbergieae</taxon>
        <taxon>Pterocarpus clade</taxon>
        <taxon>Stylosanthes</taxon>
    </lineage>
</organism>
<evidence type="ECO:0000256" key="8">
    <source>
        <dbReference type="ARBA" id="ARBA00023306"/>
    </source>
</evidence>
<evidence type="ECO:0000313" key="10">
    <source>
        <dbReference type="EMBL" id="MED6209161.1"/>
    </source>
</evidence>
<keyword evidence="8" id="KW-0131">Cell cycle</keyword>
<evidence type="ECO:0000256" key="2">
    <source>
        <dbReference type="ARBA" id="ARBA00004629"/>
    </source>
</evidence>
<dbReference type="PANTHER" id="PTHR15459">
    <property type="entry name" value="POLYAMINE-MODULATED FACTOR 1"/>
    <property type="match status" value="1"/>
</dbReference>
<keyword evidence="6" id="KW-0995">Kinetochore</keyword>
<dbReference type="Proteomes" id="UP001341840">
    <property type="component" value="Unassembled WGS sequence"/>
</dbReference>
<comment type="caution">
    <text evidence="10">The sequence shown here is derived from an EMBL/GenBank/DDBJ whole genome shotgun (WGS) entry which is preliminary data.</text>
</comment>